<proteinExistence type="predicted"/>
<comment type="caution">
    <text evidence="3">The sequence shown here is derived from an EMBL/GenBank/DDBJ whole genome shotgun (WGS) entry which is preliminary data.</text>
</comment>
<dbReference type="Proteomes" id="UP000325307">
    <property type="component" value="Unassembled WGS sequence"/>
</dbReference>
<evidence type="ECO:0000313" key="3">
    <source>
        <dbReference type="EMBL" id="GER22448.1"/>
    </source>
</evidence>
<keyword evidence="2" id="KW-1133">Transmembrane helix</keyword>
<protein>
    <recommendedName>
        <fullName evidence="5">Helicase/secretion neighborhood TadE-like protein</fullName>
    </recommendedName>
</protein>
<keyword evidence="2" id="KW-0812">Transmembrane</keyword>
<feature type="region of interest" description="Disordered" evidence="1">
    <location>
        <begin position="26"/>
        <end position="52"/>
    </location>
</feature>
<evidence type="ECO:0008006" key="5">
    <source>
        <dbReference type="Google" id="ProtNLM"/>
    </source>
</evidence>
<keyword evidence="4" id="KW-1185">Reference proteome</keyword>
<sequence length="190" mass="18876">MGGPGMNGIGMNRIGMNRIGMNRIGTQRTGRNSAGKNSAGPRRSTGGRQLGPSEGAGTVLVAAVVAVLLLALALVLGLATVAAAAGRAATAADLAALAAADTARGLRPGEPCAVAAATAQRNGALLDRCEQSGDGGNIVDVWTSTPFGSGWQWLDGVGIAATGRARAGPPPRPWIPQPRPPQALASQAAT</sequence>
<evidence type="ECO:0000256" key="1">
    <source>
        <dbReference type="SAM" id="MobiDB-lite"/>
    </source>
</evidence>
<feature type="region of interest" description="Disordered" evidence="1">
    <location>
        <begin position="162"/>
        <end position="190"/>
    </location>
</feature>
<gene>
    <name evidence="3" type="ORF">NCCP1664_09450</name>
</gene>
<evidence type="ECO:0000256" key="2">
    <source>
        <dbReference type="SAM" id="Phobius"/>
    </source>
</evidence>
<keyword evidence="2" id="KW-0472">Membrane</keyword>
<evidence type="ECO:0000313" key="4">
    <source>
        <dbReference type="Proteomes" id="UP000325307"/>
    </source>
</evidence>
<dbReference type="EMBL" id="BKDJ01000003">
    <property type="protein sequence ID" value="GER22448.1"/>
    <property type="molecule type" value="Genomic_DNA"/>
</dbReference>
<accession>A0A5A7NRK7</accession>
<feature type="transmembrane region" description="Helical" evidence="2">
    <location>
        <begin position="59"/>
        <end position="85"/>
    </location>
</feature>
<name>A0A5A7NRK7_9MICC</name>
<feature type="compositionally biased region" description="Pro residues" evidence="1">
    <location>
        <begin position="168"/>
        <end position="181"/>
    </location>
</feature>
<dbReference type="NCBIfam" id="TIGR03816">
    <property type="entry name" value="tadE_like_DECH"/>
    <property type="match status" value="1"/>
</dbReference>
<organism evidence="3 4">
    <name type="scientific">Zafaria cholistanensis</name>
    <dbReference type="NCBI Taxonomy" id="1682741"/>
    <lineage>
        <taxon>Bacteria</taxon>
        <taxon>Bacillati</taxon>
        <taxon>Actinomycetota</taxon>
        <taxon>Actinomycetes</taxon>
        <taxon>Micrococcales</taxon>
        <taxon>Micrococcaceae</taxon>
        <taxon>Zafaria</taxon>
    </lineage>
</organism>
<reference evidence="3 4" key="1">
    <citation type="submission" date="2019-09" db="EMBL/GenBank/DDBJ databases">
        <title>Arthrobacter zafarii sp. nov., a moderately thermotolerant and halotolerant actinobacterium isolated from Cholistan desert soil of Pakistan.</title>
        <authorList>
            <person name="Amin A."/>
            <person name="Ahmed I."/>
            <person name="Khalid N."/>
            <person name="Schumann P."/>
            <person name="Busse H.J."/>
            <person name="Khan I.U."/>
            <person name="Li S."/>
            <person name="Li W.J."/>
        </authorList>
    </citation>
    <scope>NUCLEOTIDE SEQUENCE [LARGE SCALE GENOMIC DNA]</scope>
    <source>
        <strain evidence="3 4">NCCP-1664</strain>
    </source>
</reference>
<dbReference type="AlphaFoldDB" id="A0A5A7NRK7"/>
<feature type="compositionally biased region" description="Polar residues" evidence="1">
    <location>
        <begin position="26"/>
        <end position="36"/>
    </location>
</feature>
<dbReference type="InterPro" id="IPR021202">
    <property type="entry name" value="Rv3654c-like"/>
</dbReference>